<keyword evidence="3" id="KW-1185">Reference proteome</keyword>
<evidence type="ECO:0000313" key="3">
    <source>
        <dbReference type="Proteomes" id="UP001165367"/>
    </source>
</evidence>
<keyword evidence="1" id="KW-0472">Membrane</keyword>
<dbReference type="EMBL" id="JAKLTR010000002">
    <property type="protein sequence ID" value="MCG2613446.1"/>
    <property type="molecule type" value="Genomic_DNA"/>
</dbReference>
<evidence type="ECO:0000256" key="1">
    <source>
        <dbReference type="SAM" id="Phobius"/>
    </source>
</evidence>
<name>A0ABS9KMA0_9BACT</name>
<protein>
    <submittedName>
        <fullName evidence="2">Uncharacterized protein</fullName>
    </submittedName>
</protein>
<feature type="transmembrane region" description="Helical" evidence="1">
    <location>
        <begin position="29"/>
        <end position="51"/>
    </location>
</feature>
<gene>
    <name evidence="2" type="ORF">LZZ85_04105</name>
</gene>
<evidence type="ECO:0000313" key="2">
    <source>
        <dbReference type="EMBL" id="MCG2613446.1"/>
    </source>
</evidence>
<dbReference type="Proteomes" id="UP001165367">
    <property type="component" value="Unassembled WGS sequence"/>
</dbReference>
<accession>A0ABS9KMA0</accession>
<keyword evidence="1" id="KW-0812">Transmembrane</keyword>
<sequence>MFYFIDNLYYRFYRFVKALGDESIPRYNAVLLLSIFTMFNFIIAVIFLMIITGKIIVVDLPKAYLFAIGLLIIAINSYRVFRKDRYKIIEERFGNDTRNTSIKNNLLAVVYIILTILCFVVSLHCLAGSLVVKHVQH</sequence>
<proteinExistence type="predicted"/>
<organism evidence="2 3">
    <name type="scientific">Terrimonas ginsenosidimutans</name>
    <dbReference type="NCBI Taxonomy" id="2908004"/>
    <lineage>
        <taxon>Bacteria</taxon>
        <taxon>Pseudomonadati</taxon>
        <taxon>Bacteroidota</taxon>
        <taxon>Chitinophagia</taxon>
        <taxon>Chitinophagales</taxon>
        <taxon>Chitinophagaceae</taxon>
        <taxon>Terrimonas</taxon>
    </lineage>
</organism>
<feature type="transmembrane region" description="Helical" evidence="1">
    <location>
        <begin position="108"/>
        <end position="132"/>
    </location>
</feature>
<dbReference type="RefSeq" id="WP_237868674.1">
    <property type="nucleotide sequence ID" value="NZ_JAKLTR010000002.1"/>
</dbReference>
<feature type="transmembrane region" description="Helical" evidence="1">
    <location>
        <begin position="63"/>
        <end position="81"/>
    </location>
</feature>
<keyword evidence="1" id="KW-1133">Transmembrane helix</keyword>
<reference evidence="2" key="1">
    <citation type="submission" date="2022-01" db="EMBL/GenBank/DDBJ databases">
        <authorList>
            <person name="Jo J.-H."/>
            <person name="Im W.-T."/>
        </authorList>
    </citation>
    <scope>NUCLEOTIDE SEQUENCE</scope>
    <source>
        <strain evidence="2">NA20</strain>
    </source>
</reference>
<comment type="caution">
    <text evidence="2">The sequence shown here is derived from an EMBL/GenBank/DDBJ whole genome shotgun (WGS) entry which is preliminary data.</text>
</comment>